<evidence type="ECO:0000256" key="1">
    <source>
        <dbReference type="ARBA" id="ARBA00008140"/>
    </source>
</evidence>
<comment type="similarity">
    <text evidence="1">Belongs to the DeSI family.</text>
</comment>
<dbReference type="PANTHER" id="PTHR12378">
    <property type="entry name" value="DESUMOYLATING ISOPEPTIDASE"/>
    <property type="match status" value="1"/>
</dbReference>
<sequence>MDDFGSHSVELYIYDMTQGMASMMSPLLLGRQINGIWHTAVVVFGREYFFGSQGITSCSPVSLESFKLHAK</sequence>
<reference evidence="5" key="1">
    <citation type="submission" date="2021-03" db="EMBL/GenBank/DDBJ databases">
        <title>Chromosome level genome of the anhydrobiotic midge Polypedilum vanderplanki.</title>
        <authorList>
            <person name="Yoshida Y."/>
            <person name="Kikawada T."/>
            <person name="Gusev O."/>
        </authorList>
    </citation>
    <scope>NUCLEOTIDE SEQUENCE</scope>
    <source>
        <strain evidence="5">NIAS01</strain>
        <tissue evidence="5">Whole body or cell culture</tissue>
    </source>
</reference>
<dbReference type="GO" id="GO:0006508">
    <property type="term" value="P:proteolysis"/>
    <property type="evidence" value="ECO:0007669"/>
    <property type="project" value="UniProtKB-KW"/>
</dbReference>
<comment type="caution">
    <text evidence="5">The sequence shown here is derived from an EMBL/GenBank/DDBJ whole genome shotgun (WGS) entry which is preliminary data.</text>
</comment>
<dbReference type="EMBL" id="JADBJN010000001">
    <property type="protein sequence ID" value="KAG5683853.1"/>
    <property type="molecule type" value="Genomic_DNA"/>
</dbReference>
<dbReference type="GO" id="GO:0008233">
    <property type="term" value="F:peptidase activity"/>
    <property type="evidence" value="ECO:0007669"/>
    <property type="project" value="UniProtKB-KW"/>
</dbReference>
<organism evidence="5 6">
    <name type="scientific">Polypedilum vanderplanki</name>
    <name type="common">Sleeping chironomid midge</name>
    <dbReference type="NCBI Taxonomy" id="319348"/>
    <lineage>
        <taxon>Eukaryota</taxon>
        <taxon>Metazoa</taxon>
        <taxon>Ecdysozoa</taxon>
        <taxon>Arthropoda</taxon>
        <taxon>Hexapoda</taxon>
        <taxon>Insecta</taxon>
        <taxon>Pterygota</taxon>
        <taxon>Neoptera</taxon>
        <taxon>Endopterygota</taxon>
        <taxon>Diptera</taxon>
        <taxon>Nematocera</taxon>
        <taxon>Chironomoidea</taxon>
        <taxon>Chironomidae</taxon>
        <taxon>Chironominae</taxon>
        <taxon>Polypedilum</taxon>
        <taxon>Polypedilum</taxon>
    </lineage>
</organism>
<dbReference type="GO" id="GO:0070646">
    <property type="term" value="P:protein modification by small protein removal"/>
    <property type="evidence" value="ECO:0007669"/>
    <property type="project" value="TreeGrafter"/>
</dbReference>
<evidence type="ECO:0000313" key="5">
    <source>
        <dbReference type="EMBL" id="KAG5683853.1"/>
    </source>
</evidence>
<dbReference type="Pfam" id="PF05903">
    <property type="entry name" value="Peptidase_C97"/>
    <property type="match status" value="1"/>
</dbReference>
<keyword evidence="6" id="KW-1185">Reference proteome</keyword>
<evidence type="ECO:0000256" key="2">
    <source>
        <dbReference type="ARBA" id="ARBA00022670"/>
    </source>
</evidence>
<evidence type="ECO:0000259" key="4">
    <source>
        <dbReference type="PROSITE" id="PS51858"/>
    </source>
</evidence>
<protein>
    <recommendedName>
        <fullName evidence="4">PPPDE domain-containing protein</fullName>
    </recommendedName>
</protein>
<accession>A0A9J6CPE1</accession>
<dbReference type="PROSITE" id="PS51858">
    <property type="entry name" value="PPPDE"/>
    <property type="match status" value="1"/>
</dbReference>
<keyword evidence="3" id="KW-0378">Hydrolase</keyword>
<dbReference type="Gene3D" id="3.90.1720.30">
    <property type="entry name" value="PPPDE domains"/>
    <property type="match status" value="1"/>
</dbReference>
<name>A0A9J6CPE1_POLVA</name>
<dbReference type="PANTHER" id="PTHR12378:SF7">
    <property type="entry name" value="DESUMOYLATING ISOPEPTIDASE 1"/>
    <property type="match status" value="1"/>
</dbReference>
<keyword evidence="2" id="KW-0645">Protease</keyword>
<proteinExistence type="inferred from homology"/>
<dbReference type="InterPro" id="IPR008580">
    <property type="entry name" value="PPPDE_dom"/>
</dbReference>
<dbReference type="OrthoDB" id="21221at2759"/>
<dbReference type="InterPro" id="IPR042266">
    <property type="entry name" value="PPPDE_sf"/>
</dbReference>
<dbReference type="Proteomes" id="UP001107558">
    <property type="component" value="Chromosome 1"/>
</dbReference>
<evidence type="ECO:0000313" key="6">
    <source>
        <dbReference type="Proteomes" id="UP001107558"/>
    </source>
</evidence>
<evidence type="ECO:0000256" key="3">
    <source>
        <dbReference type="ARBA" id="ARBA00022801"/>
    </source>
</evidence>
<gene>
    <name evidence="5" type="ORF">PVAND_013115</name>
</gene>
<feature type="domain" description="PPPDE" evidence="4">
    <location>
        <begin position="7"/>
        <end position="71"/>
    </location>
</feature>
<dbReference type="AlphaFoldDB" id="A0A9J6CPE1"/>